<comment type="caution">
    <text evidence="2">The sequence shown here is derived from an EMBL/GenBank/DDBJ whole genome shotgun (WGS) entry which is preliminary data.</text>
</comment>
<gene>
    <name evidence="2" type="ORF">K460DRAFT_83420</name>
</gene>
<evidence type="ECO:0000256" key="1">
    <source>
        <dbReference type="SAM" id="MobiDB-lite"/>
    </source>
</evidence>
<dbReference type="RefSeq" id="XP_040791525.1">
    <property type="nucleotide sequence ID" value="XM_040938731.1"/>
</dbReference>
<evidence type="ECO:0000313" key="3">
    <source>
        <dbReference type="Proteomes" id="UP000800039"/>
    </source>
</evidence>
<proteinExistence type="predicted"/>
<evidence type="ECO:0000313" key="2">
    <source>
        <dbReference type="EMBL" id="KAF1848962.1"/>
    </source>
</evidence>
<organism evidence="2 3">
    <name type="scientific">Cucurbitaria berberidis CBS 394.84</name>
    <dbReference type="NCBI Taxonomy" id="1168544"/>
    <lineage>
        <taxon>Eukaryota</taxon>
        <taxon>Fungi</taxon>
        <taxon>Dikarya</taxon>
        <taxon>Ascomycota</taxon>
        <taxon>Pezizomycotina</taxon>
        <taxon>Dothideomycetes</taxon>
        <taxon>Pleosporomycetidae</taxon>
        <taxon>Pleosporales</taxon>
        <taxon>Pleosporineae</taxon>
        <taxon>Cucurbitariaceae</taxon>
        <taxon>Cucurbitaria</taxon>
    </lineage>
</organism>
<name>A0A9P4LC33_9PLEO</name>
<dbReference type="EMBL" id="ML976615">
    <property type="protein sequence ID" value="KAF1848962.1"/>
    <property type="molecule type" value="Genomic_DNA"/>
</dbReference>
<dbReference type="OrthoDB" id="3800030at2759"/>
<keyword evidence="3" id="KW-1185">Reference proteome</keyword>
<dbReference type="Proteomes" id="UP000800039">
    <property type="component" value="Unassembled WGS sequence"/>
</dbReference>
<feature type="region of interest" description="Disordered" evidence="1">
    <location>
        <begin position="150"/>
        <end position="173"/>
    </location>
</feature>
<reference evidence="2" key="1">
    <citation type="submission" date="2020-01" db="EMBL/GenBank/DDBJ databases">
        <authorList>
            <consortium name="DOE Joint Genome Institute"/>
            <person name="Haridas S."/>
            <person name="Albert R."/>
            <person name="Binder M."/>
            <person name="Bloem J."/>
            <person name="Labutti K."/>
            <person name="Salamov A."/>
            <person name="Andreopoulos B."/>
            <person name="Baker S.E."/>
            <person name="Barry K."/>
            <person name="Bills G."/>
            <person name="Bluhm B.H."/>
            <person name="Cannon C."/>
            <person name="Castanera R."/>
            <person name="Culley D.E."/>
            <person name="Daum C."/>
            <person name="Ezra D."/>
            <person name="Gonzalez J.B."/>
            <person name="Henrissat B."/>
            <person name="Kuo A."/>
            <person name="Liang C."/>
            <person name="Lipzen A."/>
            <person name="Lutzoni F."/>
            <person name="Magnuson J."/>
            <person name="Mondo S."/>
            <person name="Nolan M."/>
            <person name="Ohm R."/>
            <person name="Pangilinan J."/>
            <person name="Park H.-J."/>
            <person name="Ramirez L."/>
            <person name="Alfaro M."/>
            <person name="Sun H."/>
            <person name="Tritt A."/>
            <person name="Yoshinaga Y."/>
            <person name="Zwiers L.-H."/>
            <person name="Turgeon B.G."/>
            <person name="Goodwin S.B."/>
            <person name="Spatafora J.W."/>
            <person name="Crous P.W."/>
            <person name="Grigoriev I.V."/>
        </authorList>
    </citation>
    <scope>NUCLEOTIDE SEQUENCE</scope>
    <source>
        <strain evidence="2">CBS 394.84</strain>
    </source>
</reference>
<dbReference type="GeneID" id="63855988"/>
<sequence length="352" mass="40613">MASESLMNAAGRTSSHPFSDLRAASYAHRRLKKYPEQISRKRGHRGEDYRPTKYWTSLFQREESKHHTQNRPWEELWGAESDFKDDLKFMDEVVAYQRFGKYAEIFEGRAGVEMDGWMMSGEDFGAWGRKRIGEMRSVKEDRIRKAQCTRTTTTVPASRKDDEEHANSTIVSTSPIPNTTLPITPLDIHAHNLLKEILTPNEYFLRRRRFMKPPIPRISGFQWFGVYEWQWHRNQSGCWELGYADSCGGCSFPCTCCCVGNGSMYWPCSCAEFAKDEKGPEEVHTCSLIEWVKGPLWAVLMHDEHERRMVEIIEASEGEESKHSEAWELMSDAASEGWSIVSVESGFEILDI</sequence>
<accession>A0A9P4LC33</accession>
<dbReference type="AlphaFoldDB" id="A0A9P4LC33"/>
<protein>
    <submittedName>
        <fullName evidence="2">Uncharacterized protein</fullName>
    </submittedName>
</protein>